<dbReference type="PANTHER" id="PTHR48207:SF4">
    <property type="entry name" value="BLL6097 PROTEIN"/>
    <property type="match status" value="1"/>
</dbReference>
<dbReference type="InterPro" id="IPR050483">
    <property type="entry name" value="CoA-transferase_III_domain"/>
</dbReference>
<dbReference type="InterPro" id="IPR003673">
    <property type="entry name" value="CoA-Trfase_fam_III"/>
</dbReference>
<dbReference type="PANTHER" id="PTHR48207">
    <property type="entry name" value="SUCCINATE--HYDROXYMETHYLGLUTARATE COA-TRANSFERASE"/>
    <property type="match status" value="1"/>
</dbReference>
<reference evidence="2 3" key="1">
    <citation type="submission" date="2019-11" db="EMBL/GenBank/DDBJ databases">
        <authorList>
            <person name="Jiang L.-Q."/>
        </authorList>
    </citation>
    <scope>NUCLEOTIDE SEQUENCE [LARGE SCALE GENOMIC DNA]</scope>
    <source>
        <strain evidence="2 3">YIM 132087</strain>
    </source>
</reference>
<organism evidence="2 3">
    <name type="scientific">Nakamurella alba</name>
    <dbReference type="NCBI Taxonomy" id="2665158"/>
    <lineage>
        <taxon>Bacteria</taxon>
        <taxon>Bacillati</taxon>
        <taxon>Actinomycetota</taxon>
        <taxon>Actinomycetes</taxon>
        <taxon>Nakamurellales</taxon>
        <taxon>Nakamurellaceae</taxon>
        <taxon>Nakamurella</taxon>
    </lineage>
</organism>
<dbReference type="Gene3D" id="3.40.50.10540">
    <property type="entry name" value="Crotonobetainyl-coa:carnitine coa-transferase, domain 1"/>
    <property type="match status" value="1"/>
</dbReference>
<evidence type="ECO:0000313" key="2">
    <source>
        <dbReference type="EMBL" id="MTD12334.1"/>
    </source>
</evidence>
<dbReference type="InterPro" id="IPR023606">
    <property type="entry name" value="CoA-Trfase_III_dom_1_sf"/>
</dbReference>
<dbReference type="Pfam" id="PF02515">
    <property type="entry name" value="CoA_transf_3"/>
    <property type="match status" value="1"/>
</dbReference>
<dbReference type="RefSeq" id="WP_154766418.1">
    <property type="nucleotide sequence ID" value="NZ_WLYK01000001.1"/>
</dbReference>
<accession>A0A7K1FHI8</accession>
<comment type="caution">
    <text evidence="2">The sequence shown here is derived from an EMBL/GenBank/DDBJ whole genome shotgun (WGS) entry which is preliminary data.</text>
</comment>
<protein>
    <submittedName>
        <fullName evidence="2">CoA transferase</fullName>
    </submittedName>
</protein>
<dbReference type="InterPro" id="IPR044855">
    <property type="entry name" value="CoA-Trfase_III_dom3_sf"/>
</dbReference>
<keyword evidence="1 2" id="KW-0808">Transferase</keyword>
<proteinExistence type="predicted"/>
<dbReference type="EMBL" id="WLYK01000001">
    <property type="protein sequence ID" value="MTD12334.1"/>
    <property type="molecule type" value="Genomic_DNA"/>
</dbReference>
<sequence>MEVDQQARALSGIRVLDLTQVMAGAYCSALLADMGADVVKIERPGAGDDTRRMGGVTDPEAAPGFIALNRNKRGLAVDLKTPAGVELVRRLAADADVLVENYRPGALQRLGLGFDDLASINPRLVYCSISGFGTTGPYSDRGGFDLVAQGMSGLMSMTGEPDGAPVKAGVPVCDLNAGIFGAVGVLNALMYRERFGRGQHVDVSLLEAGIATTVWETANWFAAGDVATPLGSAHRMSAPYQAFPTADGWLTIGAANQRTWEKLCSAIGRTDLTEDPRFVDNPTRLRNREALAKEIATTLATDTRAGWSQKLHAAGVPCGPINSIDEVYRDEHVLSREMAVRVDHPGLGPVTHIGQPYKLSHSPSRITRTAPLLGEHSTEVLAESGWSDEEIEHLLDAGVITVPHRAPEGSAAT</sequence>
<keyword evidence="3" id="KW-1185">Reference proteome</keyword>
<dbReference type="Proteomes" id="UP000460221">
    <property type="component" value="Unassembled WGS sequence"/>
</dbReference>
<dbReference type="SUPFAM" id="SSF89796">
    <property type="entry name" value="CoA-transferase family III (CaiB/BaiF)"/>
    <property type="match status" value="1"/>
</dbReference>
<name>A0A7K1FHI8_9ACTN</name>
<dbReference type="AlphaFoldDB" id="A0A7K1FHI8"/>
<evidence type="ECO:0000256" key="1">
    <source>
        <dbReference type="ARBA" id="ARBA00022679"/>
    </source>
</evidence>
<dbReference type="GO" id="GO:0008410">
    <property type="term" value="F:CoA-transferase activity"/>
    <property type="evidence" value="ECO:0007669"/>
    <property type="project" value="TreeGrafter"/>
</dbReference>
<evidence type="ECO:0000313" key="3">
    <source>
        <dbReference type="Proteomes" id="UP000460221"/>
    </source>
</evidence>
<gene>
    <name evidence="2" type="ORF">GIS00_00055</name>
</gene>
<dbReference type="Gene3D" id="3.30.1540.10">
    <property type="entry name" value="formyl-coa transferase, domain 3"/>
    <property type="match status" value="1"/>
</dbReference>